<reference evidence="14 15" key="1">
    <citation type="submission" date="2020-07" db="EMBL/GenBank/DDBJ databases">
        <title>Sequencing the genomes of 1000 actinobacteria strains.</title>
        <authorList>
            <person name="Klenk H.-P."/>
        </authorList>
    </citation>
    <scope>NUCLEOTIDE SEQUENCE [LARGE SCALE GENOMIC DNA]</scope>
    <source>
        <strain evidence="14 15">DSM 44121</strain>
    </source>
</reference>
<evidence type="ECO:0000256" key="6">
    <source>
        <dbReference type="ARBA" id="ARBA00013834"/>
    </source>
</evidence>
<organism evidence="14 15">
    <name type="scientific">Promicromonospora sukumoe</name>
    <dbReference type="NCBI Taxonomy" id="88382"/>
    <lineage>
        <taxon>Bacteria</taxon>
        <taxon>Bacillati</taxon>
        <taxon>Actinomycetota</taxon>
        <taxon>Actinomycetes</taxon>
        <taxon>Micrococcales</taxon>
        <taxon>Promicromonosporaceae</taxon>
        <taxon>Promicromonospora</taxon>
    </lineage>
</organism>
<evidence type="ECO:0000256" key="5">
    <source>
        <dbReference type="ARBA" id="ARBA00011886"/>
    </source>
</evidence>
<comment type="catalytic activity">
    <reaction evidence="10">
        <text>a purine 2'-deoxy-D-ribonucleoside + phosphate = a purine nucleobase + 2-deoxy-alpha-D-ribose 1-phosphate</text>
        <dbReference type="Rhea" id="RHEA:36431"/>
        <dbReference type="ChEBI" id="CHEBI:26386"/>
        <dbReference type="ChEBI" id="CHEBI:43474"/>
        <dbReference type="ChEBI" id="CHEBI:57259"/>
        <dbReference type="ChEBI" id="CHEBI:142361"/>
        <dbReference type="EC" id="2.4.2.1"/>
    </reaction>
</comment>
<dbReference type="Gene3D" id="3.40.50.1580">
    <property type="entry name" value="Nucleoside phosphorylase domain"/>
    <property type="match status" value="1"/>
</dbReference>
<dbReference type="PANTHER" id="PTHR11904">
    <property type="entry name" value="METHYLTHIOADENOSINE/PURINE NUCLEOSIDE PHOSPHORYLASE"/>
    <property type="match status" value="1"/>
</dbReference>
<dbReference type="GO" id="GO:0005737">
    <property type="term" value="C:cytoplasm"/>
    <property type="evidence" value="ECO:0007669"/>
    <property type="project" value="TreeGrafter"/>
</dbReference>
<dbReference type="InterPro" id="IPR011269">
    <property type="entry name" value="PUNP"/>
</dbReference>
<evidence type="ECO:0000256" key="3">
    <source>
        <dbReference type="ARBA" id="ARBA00006751"/>
    </source>
</evidence>
<evidence type="ECO:0000256" key="7">
    <source>
        <dbReference type="ARBA" id="ARBA00022676"/>
    </source>
</evidence>
<comment type="similarity">
    <text evidence="3 11">Belongs to the PNP/MTAP phosphorylase family.</text>
</comment>
<evidence type="ECO:0000256" key="2">
    <source>
        <dbReference type="ARBA" id="ARBA00005058"/>
    </source>
</evidence>
<dbReference type="Pfam" id="PF01048">
    <property type="entry name" value="PNP_UDP_1"/>
    <property type="match status" value="1"/>
</dbReference>
<dbReference type="GO" id="GO:0004731">
    <property type="term" value="F:purine-nucleoside phosphorylase activity"/>
    <property type="evidence" value="ECO:0007669"/>
    <property type="project" value="UniProtKB-UniRule"/>
</dbReference>
<comment type="caution">
    <text evidence="14">The sequence shown here is derived from an EMBL/GenBank/DDBJ whole genome shotgun (WGS) entry which is preliminary data.</text>
</comment>
<dbReference type="NCBIfam" id="TIGR01698">
    <property type="entry name" value="PUNP"/>
    <property type="match status" value="1"/>
</dbReference>
<feature type="binding site" evidence="12">
    <location>
        <begin position="99"/>
        <end position="101"/>
    </location>
    <ligand>
        <name>phosphate</name>
        <dbReference type="ChEBI" id="CHEBI:43474"/>
    </ligand>
</feature>
<dbReference type="NCBIfam" id="TIGR01697">
    <property type="entry name" value="PNPH-PUNA-XAPA"/>
    <property type="match status" value="1"/>
</dbReference>
<dbReference type="Proteomes" id="UP000540568">
    <property type="component" value="Unassembled WGS sequence"/>
</dbReference>
<gene>
    <name evidence="14" type="ORF">FHX71_000259</name>
</gene>
<evidence type="ECO:0000256" key="11">
    <source>
        <dbReference type="PIRNR" id="PIRNR000477"/>
    </source>
</evidence>
<keyword evidence="8 11" id="KW-0808">Transferase</keyword>
<protein>
    <recommendedName>
        <fullName evidence="6 11">Purine nucleoside phosphorylase</fullName>
        <ecNumber evidence="5 11">2.4.2.1</ecNumber>
    </recommendedName>
    <alternativeName>
        <fullName evidence="9 11">Inosine-guanosine phosphorylase</fullName>
    </alternativeName>
</protein>
<feature type="binding site" evidence="12">
    <location>
        <position position="200"/>
    </location>
    <ligand>
        <name>a purine D-ribonucleoside</name>
        <dbReference type="ChEBI" id="CHEBI:142355"/>
    </ligand>
</feature>
<dbReference type="GO" id="GO:0009116">
    <property type="term" value="P:nucleoside metabolic process"/>
    <property type="evidence" value="ECO:0007669"/>
    <property type="project" value="UniProtKB-UniRule"/>
</dbReference>
<comment type="pathway">
    <text evidence="2 11">Purine metabolism; purine nucleoside salvage.</text>
</comment>
<evidence type="ECO:0000256" key="1">
    <source>
        <dbReference type="ARBA" id="ARBA00002678"/>
    </source>
</evidence>
<feature type="binding site" evidence="12">
    <location>
        <position position="42"/>
    </location>
    <ligand>
        <name>phosphate</name>
        <dbReference type="ChEBI" id="CHEBI:43474"/>
    </ligand>
</feature>
<dbReference type="PANTHER" id="PTHR11904:SF9">
    <property type="entry name" value="PURINE NUCLEOSIDE PHOSPHORYLASE-RELATED"/>
    <property type="match status" value="1"/>
</dbReference>
<dbReference type="EC" id="2.4.2.1" evidence="5 11"/>
<feature type="binding site" evidence="12">
    <location>
        <position position="242"/>
    </location>
    <ligand>
        <name>a purine D-ribonucleoside</name>
        <dbReference type="ChEBI" id="CHEBI:142355"/>
    </ligand>
</feature>
<dbReference type="NCBIfam" id="NF006054">
    <property type="entry name" value="PRK08202.1"/>
    <property type="match status" value="1"/>
</dbReference>
<dbReference type="InterPro" id="IPR035994">
    <property type="entry name" value="Nucleoside_phosphorylase_sf"/>
</dbReference>
<dbReference type="InterPro" id="IPR000845">
    <property type="entry name" value="Nucleoside_phosphorylase_d"/>
</dbReference>
<feature type="binding site" evidence="12">
    <location>
        <position position="74"/>
    </location>
    <ligand>
        <name>phosphate</name>
        <dbReference type="ChEBI" id="CHEBI:43474"/>
    </ligand>
</feature>
<dbReference type="CDD" id="cd09009">
    <property type="entry name" value="PNP-EcPNPII_like"/>
    <property type="match status" value="1"/>
</dbReference>
<evidence type="ECO:0000313" key="14">
    <source>
        <dbReference type="EMBL" id="MBA8806317.1"/>
    </source>
</evidence>
<comment type="function">
    <text evidence="1">The purine nucleoside phosphorylases catalyze the phosphorolytic breakdown of the N-glycosidic bond in the beta-(deoxy)ribonucleoside molecules, with the formation of the corresponding free purine bases and pentose-1-phosphate. Cleaves guanosine, inosine, 2'-deoxyguanosine and 2'-deoxyinosine.</text>
</comment>
<evidence type="ECO:0000259" key="13">
    <source>
        <dbReference type="Pfam" id="PF01048"/>
    </source>
</evidence>
<feature type="binding site" evidence="12">
    <location>
        <position position="131"/>
    </location>
    <ligand>
        <name>phosphate</name>
        <dbReference type="ChEBI" id="CHEBI:43474"/>
    </ligand>
</feature>
<evidence type="ECO:0000256" key="9">
    <source>
        <dbReference type="ARBA" id="ARBA00031036"/>
    </source>
</evidence>
<keyword evidence="15" id="KW-1185">Reference proteome</keyword>
<dbReference type="SUPFAM" id="SSF53167">
    <property type="entry name" value="Purine and uridine phosphorylases"/>
    <property type="match status" value="1"/>
</dbReference>
<feature type="binding site" evidence="12">
    <location>
        <position position="219"/>
    </location>
    <ligand>
        <name>phosphate</name>
        <dbReference type="ChEBI" id="CHEBI:43474"/>
    </ligand>
</feature>
<dbReference type="UniPathway" id="UPA00606"/>
<accession>A0A7W3J4Z2</accession>
<dbReference type="EMBL" id="JACGWV010000001">
    <property type="protein sequence ID" value="MBA8806317.1"/>
    <property type="molecule type" value="Genomic_DNA"/>
</dbReference>
<dbReference type="AlphaFoldDB" id="A0A7W3J4Z2"/>
<comment type="subunit">
    <text evidence="4">Homotrimer.</text>
</comment>
<keyword evidence="7 11" id="KW-0328">Glycosyltransferase</keyword>
<dbReference type="RefSeq" id="WP_182614067.1">
    <property type="nucleotide sequence ID" value="NZ_BAAATF010000012.1"/>
</dbReference>
<evidence type="ECO:0000256" key="4">
    <source>
        <dbReference type="ARBA" id="ARBA00011233"/>
    </source>
</evidence>
<evidence type="ECO:0000256" key="12">
    <source>
        <dbReference type="PIRSR" id="PIRSR000477-2"/>
    </source>
</evidence>
<dbReference type="InterPro" id="IPR011268">
    <property type="entry name" value="Purine_phosphorylase"/>
</dbReference>
<feature type="domain" description="Nucleoside phosphorylase" evidence="13">
    <location>
        <begin position="36"/>
        <end position="277"/>
    </location>
</feature>
<evidence type="ECO:0000313" key="15">
    <source>
        <dbReference type="Proteomes" id="UP000540568"/>
    </source>
</evidence>
<evidence type="ECO:0000256" key="10">
    <source>
        <dbReference type="ARBA" id="ARBA00048556"/>
    </source>
</evidence>
<dbReference type="PIRSF" id="PIRSF000477">
    <property type="entry name" value="PurNPase"/>
    <property type="match status" value="1"/>
</dbReference>
<name>A0A7W3J4Z2_9MICO</name>
<sequence length="279" mass="29371">MSTEPDLDDPTTDPFDVAAAAAEYIAAKTGVPSHDIALVLGSGWGGAAELIGDVVAEIPTAEIPGFVQPAVQGHRSTTRSIRVERPDGAVRHALVLGSRTHLYEGLGPRRVVHGVRTAAAAGCETVILTNGCGSVHIGWRPGQPVLIKDHLNLTGQTPLEGAKFADMTDVYTPRLRDVARTVDPDLPEGVYAQFHGPQYETPAEVKMASLMGADLVGMSTALEAIAARHCRMDVLGISLATNLAAGISPHPLSHEEVLEAGKEAGPRISDLLARVIKQI</sequence>
<proteinExistence type="inferred from homology"/>
<evidence type="ECO:0000256" key="8">
    <source>
        <dbReference type="ARBA" id="ARBA00022679"/>
    </source>
</evidence>